<dbReference type="GO" id="GO:0004315">
    <property type="term" value="F:3-oxoacyl-[acyl-carrier-protein] synthase activity"/>
    <property type="evidence" value="ECO:0007669"/>
    <property type="project" value="InterPro"/>
</dbReference>
<keyword evidence="6" id="KW-0808">Transferase</keyword>
<sequence length="2057" mass="227771">MMSNNHDIVISGISGRFPESSNIEEFKENLMNGIDMVTDEQRWSARLYGLPNRSGEIKDLSSFDASFFDMPAKQANVMDPQGRLMLEVTYEALIDAGVNPSTVRGSRVGVFIGISTSEAEDYWMQVGLSNLNGYGLLGNYRALFANRISFAFDFTGPSYAIDTACSSSMSAVHVAITAIRAGECDAAIVGGLNLTLRPEYSVNVNKLGALAQDGKCKAFDITADGYVRAEATVAIYLQKSKDARRMYATVIHTKTNTDGYKPQGISYPNSEMQNQLLRETYVQAGINPADVVYLEAHGTGTSVGDPQEVNSIDKLFCKNRTTPLLIGSVKSNIGHTEAASGLCSIAKVLIAMETGVIPANLHFSIPNSKIAALSEGRLRVIDKNTRWNGGLVAINSFGFGGANAHIILRSNPKEKLLSTLDMVDTLPKLITVSGCTEEAVHVLLNKASEHRKDTEFISLLHTIHNSSISGHRYRGYEVLSHDKTRQVSQQTKYDEERPIWFVFSGMGTQWAGMGRDIMNIDICKRSLQQCADILMPHGVDLINTITISVNETYEDVVNSFVSIVAIQIALVDILSLIGVHANGIIGHSIGELGCAYADGALTMEQTILTAYYRGKAIIDSELEPGAMAAIGLSCAEAEKICPPDIYVACRNSVDSVTVSGPPGSLRAFIENLKSKDIFAKMVDSSGIAFHSKYMRPIESKLRAFLEHIIPNPIARSSKWISTSVPEASWDSPSARLSSTEYYVNNVLSPVLFQEAIAHIPENAITIEIAPHSLLQAILRRSLPVTVTNIGLQKRNEPNNMVYLLSSVGKLYMAGAQSNISKLYSPVSFPVSRGTPMIGSFVKWDHSVKWDVPVYGKKHLSAHVVEIDLSKDTNTYLLGHKINGKVIFPGAGYITMVWKTFANIKNVDFEQLSVVLENVWFDRATIMQTGRKIKFLINIKETGVFKIYESDMVVASGSIRESDASEKDQLRMSLTVSSDSKNLLPLDTKDVYKELGLRGYEYSGIFQGIKSSNNHATVGELHWFNHWTSFIDTIFQFRTLSNNRKLVYGSHMERFTIDPIHHGQLISRLVKDDDGLPIYFYKNIDIFKSGGIEVRGFRFTAPQRLQIQPNLRHEHYGFVPYENPCDLAEDPIKGTTHALTILLQIIYENITTLKIKAIEVTGERTEETRLAPLILNILRSEPSFTIDLEVIAAFSDNIVTRDVNSIHLVIAADILSKQSYDVLQNLTNSLKPAGFILLEESVAHIRLFNMKTALKKANLLLVASQTNSIGKIYLLLRKQKDREEQTVIRITEKNFMWLEDVKAALKQSDENSQEVLLVSQEEELLGLIGFVNCIRFETGGANVRYVFIQDKNAPEFHVSTEFYEDQLNKGLTANVLKGGHWGSYRHLPLDEQSNVLTEHAYLNVLTKGNLNSLTWIQSPLKEQWSTISLNTMRCNVYYASISVRDVMLASGKLALDASPGKATMEDPVLGLEFSGRDMDGRRVMGIVKAGGLATTVLADSEFLWQVPDKWTLQEAATIPVAYAISYYALFIRGQLKAGERVLIHASVDGIGQAALSLALHIGCTVFVIVRTSDEREHVKKIFPELADRNIGISRDLSFEQRIFMETQERGVDVMLAEEGLQVNVRCLAVNGRLVGIGNHNSSNFSTPEYSLKNMTFHNIMMEALFEENEKVTKLISEGIKSGAVRPLSSIVFSEQRFKEGFKSFSTDKYAGKILLKLRDEESNKRVPSTRKLVPAVPRTNMNPKKSYIVVGGLGGFGLELTDWLIGRGAKSIVLLSLLNVHTGYQALCLRRWAEKGINIVISTADITTPAGAERLIKESNQLAPVGGIFNLAGVLRDGFIENLKETDFRTVMLPKVNGTKNLDATSRKSCPSLDYFVIFSSIASGRGNIAQSNYGLANSAMERIIERRRATGFPGLAIQWAPIGDTGMYINTVGDNDTVRNGIIPQRMSSCLTTIDIFLQQPQHQVLCSTALAEKRKHTDDRKDDFVEKMITNILGVKDINSINPDDSFISLGMDSLGYVEIKYTLESKYGIFLSIEDIFSLTLAKLKDLCLSNVKNG</sequence>
<dbReference type="GO" id="GO:0016491">
    <property type="term" value="F:oxidoreductase activity"/>
    <property type="evidence" value="ECO:0007669"/>
    <property type="project" value="UniProtKB-KW"/>
</dbReference>
<feature type="domain" description="Carrier" evidence="17">
    <location>
        <begin position="1980"/>
        <end position="2057"/>
    </location>
</feature>
<dbReference type="Pfam" id="PF21089">
    <property type="entry name" value="PKS_DH_N"/>
    <property type="match status" value="1"/>
</dbReference>
<evidence type="ECO:0000256" key="16">
    <source>
        <dbReference type="PROSITE-ProRule" id="PRU01363"/>
    </source>
</evidence>
<evidence type="ECO:0000256" key="5">
    <source>
        <dbReference type="ARBA" id="ARBA00022553"/>
    </source>
</evidence>
<dbReference type="PROSITE" id="PS52019">
    <property type="entry name" value="PKS_MFAS_DH"/>
    <property type="match status" value="1"/>
</dbReference>
<organism evidence="20 21">
    <name type="scientific">Ooceraea biroi</name>
    <name type="common">Clonal raider ant</name>
    <name type="synonym">Cerapachys biroi</name>
    <dbReference type="NCBI Taxonomy" id="2015173"/>
    <lineage>
        <taxon>Eukaryota</taxon>
        <taxon>Metazoa</taxon>
        <taxon>Ecdysozoa</taxon>
        <taxon>Arthropoda</taxon>
        <taxon>Hexapoda</taxon>
        <taxon>Insecta</taxon>
        <taxon>Pterygota</taxon>
        <taxon>Neoptera</taxon>
        <taxon>Endopterygota</taxon>
        <taxon>Hymenoptera</taxon>
        <taxon>Apocrita</taxon>
        <taxon>Aculeata</taxon>
        <taxon>Formicoidea</taxon>
        <taxon>Formicidae</taxon>
        <taxon>Dorylinae</taxon>
        <taxon>Ooceraea</taxon>
    </lineage>
</organism>
<keyword evidence="7" id="KW-0378">Hydrolase</keyword>
<dbReference type="Pfam" id="PF21149">
    <property type="entry name" value="FAS_pseudo-KR"/>
    <property type="match status" value="1"/>
</dbReference>
<evidence type="ECO:0000256" key="8">
    <source>
        <dbReference type="ARBA" id="ARBA00022832"/>
    </source>
</evidence>
<dbReference type="GO" id="GO:0006633">
    <property type="term" value="P:fatty acid biosynthetic process"/>
    <property type="evidence" value="ECO:0007669"/>
    <property type="project" value="UniProtKB-UniPathway"/>
</dbReference>
<feature type="region of interest" description="N-terminal hotdog fold" evidence="16">
    <location>
        <begin position="845"/>
        <end position="971"/>
    </location>
</feature>
<dbReference type="GO" id="GO:0004312">
    <property type="term" value="F:fatty acid synthase activity"/>
    <property type="evidence" value="ECO:0007669"/>
    <property type="project" value="UniProtKB-EC"/>
</dbReference>
<dbReference type="Gene3D" id="3.10.129.110">
    <property type="entry name" value="Polyketide synthase dehydratase"/>
    <property type="match status" value="1"/>
</dbReference>
<feature type="domain" description="Ketosynthase family 3 (KS3)" evidence="18">
    <location>
        <begin position="5"/>
        <end position="410"/>
    </location>
</feature>
<dbReference type="SUPFAM" id="SSF47336">
    <property type="entry name" value="ACP-like"/>
    <property type="match status" value="1"/>
</dbReference>
<dbReference type="InterPro" id="IPR001227">
    <property type="entry name" value="Ac_transferase_dom_sf"/>
</dbReference>
<dbReference type="CDD" id="cd00833">
    <property type="entry name" value="PKS"/>
    <property type="match status" value="1"/>
</dbReference>
<feature type="domain" description="PKS/mFAS DH" evidence="19">
    <location>
        <begin position="845"/>
        <end position="1126"/>
    </location>
</feature>
<dbReference type="InterPro" id="IPR014030">
    <property type="entry name" value="Ketoacyl_synth_N"/>
</dbReference>
<dbReference type="InterPro" id="IPR032821">
    <property type="entry name" value="PKS_assoc"/>
</dbReference>
<dbReference type="InterPro" id="IPR057326">
    <property type="entry name" value="KR_dom"/>
</dbReference>
<evidence type="ECO:0000256" key="3">
    <source>
        <dbReference type="ARBA" id="ARBA00022450"/>
    </source>
</evidence>
<dbReference type="SMART" id="SM00825">
    <property type="entry name" value="PKS_KS"/>
    <property type="match status" value="1"/>
</dbReference>
<evidence type="ECO:0000259" key="17">
    <source>
        <dbReference type="PROSITE" id="PS50075"/>
    </source>
</evidence>
<dbReference type="InterPro" id="IPR049391">
    <property type="entry name" value="FAS_pseudo-KR"/>
</dbReference>
<dbReference type="InterPro" id="IPR036291">
    <property type="entry name" value="NAD(P)-bd_dom_sf"/>
</dbReference>
<dbReference type="InterPro" id="IPR011032">
    <property type="entry name" value="GroES-like_sf"/>
</dbReference>
<evidence type="ECO:0000256" key="6">
    <source>
        <dbReference type="ARBA" id="ARBA00022679"/>
    </source>
</evidence>
<evidence type="ECO:0000256" key="9">
    <source>
        <dbReference type="ARBA" id="ARBA00022857"/>
    </source>
</evidence>
<evidence type="ECO:0000259" key="19">
    <source>
        <dbReference type="PROSITE" id="PS52019"/>
    </source>
</evidence>
<dbReference type="Pfam" id="PF00698">
    <property type="entry name" value="Acyl_transf_1"/>
    <property type="match status" value="1"/>
</dbReference>
<dbReference type="OrthoDB" id="329835at2759"/>
<dbReference type="GO" id="GO:0016787">
    <property type="term" value="F:hydrolase activity"/>
    <property type="evidence" value="ECO:0007669"/>
    <property type="project" value="UniProtKB-KW"/>
</dbReference>
<evidence type="ECO:0000256" key="1">
    <source>
        <dbReference type="ARBA" id="ARBA00012873"/>
    </source>
</evidence>
<dbReference type="InterPro" id="IPR049552">
    <property type="entry name" value="PKS_DH_N"/>
</dbReference>
<keyword evidence="11" id="KW-0520">NAD</keyword>
<dbReference type="InterPro" id="IPR049900">
    <property type="entry name" value="PKS_mFAS_DH"/>
</dbReference>
<evidence type="ECO:0000259" key="18">
    <source>
        <dbReference type="PROSITE" id="PS52004"/>
    </source>
</evidence>
<dbReference type="InterPro" id="IPR036736">
    <property type="entry name" value="ACP-like_sf"/>
</dbReference>
<keyword evidence="13" id="KW-0275">Fatty acid biosynthesis</keyword>
<dbReference type="SMART" id="SM00829">
    <property type="entry name" value="PKS_ER"/>
    <property type="match status" value="1"/>
</dbReference>
<dbReference type="InterPro" id="IPR042104">
    <property type="entry name" value="PKS_dehydratase_sf"/>
</dbReference>
<dbReference type="InterPro" id="IPR014031">
    <property type="entry name" value="Ketoacyl_synth_C"/>
</dbReference>
<feature type="active site" description="Proton donor; for dehydratase activity" evidence="16">
    <location>
        <position position="1031"/>
    </location>
</feature>
<dbReference type="PANTHER" id="PTHR43775:SF7">
    <property type="entry name" value="FATTY ACID SYNTHASE"/>
    <property type="match status" value="1"/>
</dbReference>
<dbReference type="InterPro" id="IPR013968">
    <property type="entry name" value="PKS_KR"/>
</dbReference>
<dbReference type="PROSITE" id="PS52004">
    <property type="entry name" value="KS3_2"/>
    <property type="match status" value="1"/>
</dbReference>
<dbReference type="CDD" id="cd05195">
    <property type="entry name" value="enoyl_red"/>
    <property type="match status" value="1"/>
</dbReference>
<dbReference type="Pfam" id="PF02801">
    <property type="entry name" value="Ketoacyl-synt_C"/>
    <property type="match status" value="1"/>
</dbReference>
<evidence type="ECO:0000256" key="2">
    <source>
        <dbReference type="ARBA" id="ARBA00018769"/>
    </source>
</evidence>
<evidence type="ECO:0000256" key="4">
    <source>
        <dbReference type="ARBA" id="ARBA00022516"/>
    </source>
</evidence>
<proteinExistence type="predicted"/>
<dbReference type="Gene3D" id="3.40.50.720">
    <property type="entry name" value="NAD(P)-binding Rossmann-like Domain"/>
    <property type="match status" value="1"/>
</dbReference>
<dbReference type="InterPro" id="IPR020843">
    <property type="entry name" value="ER"/>
</dbReference>
<gene>
    <name evidence="20" type="ORF">DMN91_008967</name>
</gene>
<dbReference type="SMART" id="SM00822">
    <property type="entry name" value="PKS_KR"/>
    <property type="match status" value="1"/>
</dbReference>
<feature type="region of interest" description="C-terminal hotdog fold" evidence="16">
    <location>
        <begin position="982"/>
        <end position="1126"/>
    </location>
</feature>
<evidence type="ECO:0000256" key="7">
    <source>
        <dbReference type="ARBA" id="ARBA00022801"/>
    </source>
</evidence>
<dbReference type="Gene3D" id="3.30.70.3290">
    <property type="match status" value="1"/>
</dbReference>
<dbReference type="SUPFAM" id="SSF52151">
    <property type="entry name" value="FabD/lysophospholipase-like"/>
    <property type="match status" value="1"/>
</dbReference>
<dbReference type="InterPro" id="IPR016035">
    <property type="entry name" value="Acyl_Trfase/lysoPLipase"/>
</dbReference>
<keyword evidence="8" id="KW-0276">Fatty acid metabolism</keyword>
<evidence type="ECO:0000313" key="20">
    <source>
        <dbReference type="EMBL" id="RLU18610.1"/>
    </source>
</evidence>
<dbReference type="Pfam" id="PF00107">
    <property type="entry name" value="ADH_zinc_N"/>
    <property type="match status" value="1"/>
</dbReference>
<dbReference type="Pfam" id="PF08659">
    <property type="entry name" value="KR"/>
    <property type="match status" value="1"/>
</dbReference>
<keyword evidence="5" id="KW-0597">Phosphoprotein</keyword>
<dbReference type="InterPro" id="IPR016039">
    <property type="entry name" value="Thiolase-like"/>
</dbReference>
<keyword evidence="9" id="KW-0521">NADP</keyword>
<keyword evidence="14" id="KW-0511">Multifunctional enzyme</keyword>
<keyword evidence="3" id="KW-0596">Phosphopantetheine</keyword>
<comment type="catalytic activity">
    <reaction evidence="15">
        <text>acetyl-CoA + n malonyl-CoA + 2n NADPH + 2n H(+) = a long-chain fatty acid + (n+1) CoA + n CO2 + 2n NADP(+).</text>
        <dbReference type="EC" id="2.3.1.85"/>
    </reaction>
</comment>
<dbReference type="Gene3D" id="3.40.366.10">
    <property type="entry name" value="Malonyl-Coenzyme A Acyl Carrier Protein, domain 2"/>
    <property type="match status" value="1"/>
</dbReference>
<evidence type="ECO:0000256" key="10">
    <source>
        <dbReference type="ARBA" id="ARBA00023002"/>
    </source>
</evidence>
<dbReference type="InterPro" id="IPR020841">
    <property type="entry name" value="PKS_Beta-ketoAc_synthase_dom"/>
</dbReference>
<dbReference type="SUPFAM" id="SSF55048">
    <property type="entry name" value="Probable ACP-binding domain of malonyl-CoA ACP transacylase"/>
    <property type="match status" value="1"/>
</dbReference>
<dbReference type="Proteomes" id="UP000279307">
    <property type="component" value="Chromosome 9"/>
</dbReference>
<keyword evidence="4" id="KW-0444">Lipid biosynthesis</keyword>
<evidence type="ECO:0000256" key="13">
    <source>
        <dbReference type="ARBA" id="ARBA00023160"/>
    </source>
</evidence>
<comment type="caution">
    <text evidence="20">The sequence shown here is derived from an EMBL/GenBank/DDBJ whole genome shotgun (WGS) entry which is preliminary data.</text>
</comment>
<dbReference type="InterPro" id="IPR018201">
    <property type="entry name" value="Ketoacyl_synth_AS"/>
</dbReference>
<evidence type="ECO:0000256" key="14">
    <source>
        <dbReference type="ARBA" id="ARBA00023268"/>
    </source>
</evidence>
<dbReference type="SUPFAM" id="SSF51735">
    <property type="entry name" value="NAD(P)-binding Rossmann-fold domains"/>
    <property type="match status" value="2"/>
</dbReference>
<dbReference type="Gene3D" id="3.90.180.10">
    <property type="entry name" value="Medium-chain alcohol dehydrogenases, catalytic domain"/>
    <property type="match status" value="1"/>
</dbReference>
<dbReference type="Pfam" id="PF16197">
    <property type="entry name" value="KAsynt_C_assoc"/>
    <property type="match status" value="1"/>
</dbReference>
<dbReference type="PROSITE" id="PS50075">
    <property type="entry name" value="CARRIER"/>
    <property type="match status" value="1"/>
</dbReference>
<evidence type="ECO:0000256" key="15">
    <source>
        <dbReference type="ARBA" id="ARBA00044883"/>
    </source>
</evidence>
<dbReference type="CDD" id="cd08954">
    <property type="entry name" value="KR_1_FAS_SDR_x"/>
    <property type="match status" value="1"/>
</dbReference>
<dbReference type="Gene3D" id="3.40.47.10">
    <property type="match status" value="1"/>
</dbReference>
<dbReference type="InterPro" id="IPR014043">
    <property type="entry name" value="Acyl_transferase_dom"/>
</dbReference>
<dbReference type="Gene3D" id="1.10.1200.10">
    <property type="entry name" value="ACP-like"/>
    <property type="match status" value="1"/>
</dbReference>
<protein>
    <recommendedName>
        <fullName evidence="2">Fatty acid synthase</fullName>
        <ecNumber evidence="1">2.3.1.85</ecNumber>
    </recommendedName>
</protein>
<dbReference type="SMART" id="SM00827">
    <property type="entry name" value="PKS_AT"/>
    <property type="match status" value="1"/>
</dbReference>
<dbReference type="PANTHER" id="PTHR43775">
    <property type="entry name" value="FATTY ACID SYNTHASE"/>
    <property type="match status" value="1"/>
</dbReference>
<dbReference type="Pfam" id="PF00550">
    <property type="entry name" value="PP-binding"/>
    <property type="match status" value="1"/>
</dbReference>
<reference evidence="20 21" key="1">
    <citation type="journal article" date="2018" name="Genome Res.">
        <title>The genomic architecture and molecular evolution of ant odorant receptors.</title>
        <authorList>
            <person name="McKenzie S.K."/>
            <person name="Kronauer D.J.C."/>
        </authorList>
    </citation>
    <scope>NUCLEOTIDE SEQUENCE [LARGE SCALE GENOMIC DNA]</scope>
    <source>
        <strain evidence="20">Clonal line C1</strain>
    </source>
</reference>
<name>A0A3L8DDP5_OOCBI</name>
<keyword evidence="10" id="KW-0560">Oxidoreductase</keyword>
<dbReference type="PROSITE" id="PS00606">
    <property type="entry name" value="KS3_1"/>
    <property type="match status" value="1"/>
</dbReference>
<dbReference type="SUPFAM" id="SSF50129">
    <property type="entry name" value="GroES-like"/>
    <property type="match status" value="1"/>
</dbReference>
<dbReference type="SUPFAM" id="SSF53901">
    <property type="entry name" value="Thiolase-like"/>
    <property type="match status" value="1"/>
</dbReference>
<keyword evidence="12" id="KW-0443">Lipid metabolism</keyword>
<dbReference type="Pfam" id="PF00109">
    <property type="entry name" value="ketoacyl-synt"/>
    <property type="match status" value="1"/>
</dbReference>
<dbReference type="InterPro" id="IPR009081">
    <property type="entry name" value="PP-bd_ACP"/>
</dbReference>
<dbReference type="EC" id="2.3.1.85" evidence="1"/>
<dbReference type="InterPro" id="IPR013149">
    <property type="entry name" value="ADH-like_C"/>
</dbReference>
<dbReference type="InterPro" id="IPR016036">
    <property type="entry name" value="Malonyl_transacylase_ACP-bd"/>
</dbReference>
<feature type="active site" description="Proton acceptor; for dehydratase activity" evidence="16">
    <location>
        <position position="879"/>
    </location>
</feature>
<evidence type="ECO:0000313" key="21">
    <source>
        <dbReference type="Proteomes" id="UP000279307"/>
    </source>
</evidence>
<dbReference type="EMBL" id="QOIP01000009">
    <property type="protein sequence ID" value="RLU18610.1"/>
    <property type="molecule type" value="Genomic_DNA"/>
</dbReference>
<dbReference type="UniPathway" id="UPA00094"/>
<dbReference type="InterPro" id="IPR050091">
    <property type="entry name" value="PKS_NRPS_Biosynth_Enz"/>
</dbReference>
<evidence type="ECO:0000256" key="12">
    <source>
        <dbReference type="ARBA" id="ARBA00023098"/>
    </source>
</evidence>
<evidence type="ECO:0000256" key="11">
    <source>
        <dbReference type="ARBA" id="ARBA00023027"/>
    </source>
</evidence>
<accession>A0A3L8DDP5</accession>